<evidence type="ECO:0000256" key="1">
    <source>
        <dbReference type="ARBA" id="ARBA00001946"/>
    </source>
</evidence>
<dbReference type="HOGENOM" id="CLU_064244_0_0_0"/>
<dbReference type="RefSeq" id="WP_012119597.1">
    <property type="nucleotide sequence ID" value="NC_009767.1"/>
</dbReference>
<dbReference type="AlphaFoldDB" id="A7NI67"/>
<keyword evidence="2" id="KW-0479">Metal-binding</keyword>
<name>A7NI67_ROSCS</name>
<evidence type="ECO:0000256" key="4">
    <source>
        <dbReference type="ARBA" id="ARBA00022842"/>
    </source>
</evidence>
<dbReference type="GO" id="GO:0016787">
    <property type="term" value="F:hydrolase activity"/>
    <property type="evidence" value="ECO:0007669"/>
    <property type="project" value="UniProtKB-KW"/>
</dbReference>
<evidence type="ECO:0000256" key="5">
    <source>
        <dbReference type="ARBA" id="ARBA00023277"/>
    </source>
</evidence>
<dbReference type="PANTHER" id="PTHR31609:SF1">
    <property type="entry name" value="CARBOHYDRATE DEACETYLASE"/>
    <property type="match status" value="1"/>
</dbReference>
<dbReference type="Pfam" id="PF04794">
    <property type="entry name" value="YdjC"/>
    <property type="match status" value="1"/>
</dbReference>
<dbReference type="PANTHER" id="PTHR31609">
    <property type="entry name" value="YDJC DEACETYLASE FAMILY MEMBER"/>
    <property type="match status" value="1"/>
</dbReference>
<comment type="cofactor">
    <cofactor evidence="1">
        <name>Mg(2+)</name>
        <dbReference type="ChEBI" id="CHEBI:18420"/>
    </cofactor>
</comment>
<evidence type="ECO:0000256" key="2">
    <source>
        <dbReference type="ARBA" id="ARBA00022723"/>
    </source>
</evidence>
<proteinExistence type="predicted"/>
<dbReference type="GO" id="GO:0046872">
    <property type="term" value="F:metal ion binding"/>
    <property type="evidence" value="ECO:0007669"/>
    <property type="project" value="UniProtKB-KW"/>
</dbReference>
<dbReference type="GO" id="GO:0019213">
    <property type="term" value="F:deacetylase activity"/>
    <property type="evidence" value="ECO:0007669"/>
    <property type="project" value="TreeGrafter"/>
</dbReference>
<sequence>MNPILKRLGFRPDDRVVIIHADDLGMCQATIPAVAELFDAGLVSSAATMVPCAWFPAVAAYARATPSADIGVHATLTSEWDAYRWGPLSTRDPASGLLDDEGYFHRTTPAVQERARPDAVAAELHDQINRALAHGIDVTHLDSHMGSAFAPHFLPAYLAAAAHARVPPLVPRLSEERMRAVGMPEEMIAFARNIVPQLEAQGVVMVDHLIGMPLDRHEDRVETAKQLLGSLAPGLTYVIIHPAIDTPELRAIAGDWRARVADYQAFCSAELRAWVQDQGIHVIGWRPIRDVLRGA</sequence>
<dbReference type="Proteomes" id="UP000000263">
    <property type="component" value="Chromosome"/>
</dbReference>
<dbReference type="InterPro" id="IPR006879">
    <property type="entry name" value="YdjC-like"/>
</dbReference>
<dbReference type="STRING" id="383372.Rcas_1066"/>
<dbReference type="InterPro" id="IPR011330">
    <property type="entry name" value="Glyco_hydro/deAcase_b/a-brl"/>
</dbReference>
<keyword evidence="4" id="KW-0460">Magnesium</keyword>
<keyword evidence="5" id="KW-0119">Carbohydrate metabolism</keyword>
<protein>
    <submittedName>
        <fullName evidence="6">YdjC family protein</fullName>
    </submittedName>
</protein>
<dbReference type="Gene3D" id="3.20.20.370">
    <property type="entry name" value="Glycoside hydrolase/deacetylase"/>
    <property type="match status" value="1"/>
</dbReference>
<dbReference type="eggNOG" id="COG3394">
    <property type="taxonomic scope" value="Bacteria"/>
</dbReference>
<accession>A7NI67</accession>
<dbReference type="GO" id="GO:0005975">
    <property type="term" value="P:carbohydrate metabolic process"/>
    <property type="evidence" value="ECO:0007669"/>
    <property type="project" value="InterPro"/>
</dbReference>
<dbReference type="KEGG" id="rca:Rcas_1066"/>
<keyword evidence="3" id="KW-0378">Hydrolase</keyword>
<keyword evidence="7" id="KW-1185">Reference proteome</keyword>
<reference evidence="6 7" key="1">
    <citation type="submission" date="2007-08" db="EMBL/GenBank/DDBJ databases">
        <title>Complete sequence of Roseiflexus castenholzii DSM 13941.</title>
        <authorList>
            <consortium name="US DOE Joint Genome Institute"/>
            <person name="Copeland A."/>
            <person name="Lucas S."/>
            <person name="Lapidus A."/>
            <person name="Barry K."/>
            <person name="Glavina del Rio T."/>
            <person name="Dalin E."/>
            <person name="Tice H."/>
            <person name="Pitluck S."/>
            <person name="Thompson L.S."/>
            <person name="Brettin T."/>
            <person name="Bruce D."/>
            <person name="Detter J.C."/>
            <person name="Han C."/>
            <person name="Tapia R."/>
            <person name="Schmutz J."/>
            <person name="Larimer F."/>
            <person name="Land M."/>
            <person name="Hauser L."/>
            <person name="Kyrpides N."/>
            <person name="Mikhailova N."/>
            <person name="Bryant D.A."/>
            <person name="Hanada S."/>
            <person name="Tsukatani Y."/>
            <person name="Richardson P."/>
        </authorList>
    </citation>
    <scope>NUCLEOTIDE SEQUENCE [LARGE SCALE GENOMIC DNA]</scope>
    <source>
        <strain evidence="7">DSM 13941 / HLO8</strain>
    </source>
</reference>
<dbReference type="SUPFAM" id="SSF88713">
    <property type="entry name" value="Glycoside hydrolase/deacetylase"/>
    <property type="match status" value="1"/>
</dbReference>
<dbReference type="EMBL" id="CP000804">
    <property type="protein sequence ID" value="ABU57167.1"/>
    <property type="molecule type" value="Genomic_DNA"/>
</dbReference>
<evidence type="ECO:0000313" key="6">
    <source>
        <dbReference type="EMBL" id="ABU57167.1"/>
    </source>
</evidence>
<evidence type="ECO:0000256" key="3">
    <source>
        <dbReference type="ARBA" id="ARBA00022801"/>
    </source>
</evidence>
<evidence type="ECO:0000313" key="7">
    <source>
        <dbReference type="Proteomes" id="UP000000263"/>
    </source>
</evidence>
<dbReference type="CDD" id="cd10802">
    <property type="entry name" value="YdjC_TTHB029_like"/>
    <property type="match status" value="1"/>
</dbReference>
<dbReference type="OrthoDB" id="9774177at2"/>
<gene>
    <name evidence="6" type="ordered locus">Rcas_1066</name>
</gene>
<organism evidence="6 7">
    <name type="scientific">Roseiflexus castenholzii (strain DSM 13941 / HLO8)</name>
    <dbReference type="NCBI Taxonomy" id="383372"/>
    <lineage>
        <taxon>Bacteria</taxon>
        <taxon>Bacillati</taxon>
        <taxon>Chloroflexota</taxon>
        <taxon>Chloroflexia</taxon>
        <taxon>Chloroflexales</taxon>
        <taxon>Roseiflexineae</taxon>
        <taxon>Roseiflexaceae</taxon>
        <taxon>Roseiflexus</taxon>
    </lineage>
</organism>